<comment type="caution">
    <text evidence="3">The sequence shown here is derived from an EMBL/GenBank/DDBJ whole genome shotgun (WGS) entry which is preliminary data.</text>
</comment>
<evidence type="ECO:0000313" key="4">
    <source>
        <dbReference type="Proteomes" id="UP000469430"/>
    </source>
</evidence>
<dbReference type="PROSITE" id="PS51257">
    <property type="entry name" value="PROKAR_LIPOPROTEIN"/>
    <property type="match status" value="1"/>
</dbReference>
<dbReference type="Gene3D" id="3.40.50.10610">
    <property type="entry name" value="ABC-type transport auxiliary lipoprotein component"/>
    <property type="match status" value="1"/>
</dbReference>
<evidence type="ECO:0000259" key="2">
    <source>
        <dbReference type="Pfam" id="PF03886"/>
    </source>
</evidence>
<dbReference type="SUPFAM" id="SSF159594">
    <property type="entry name" value="XCC0632-like"/>
    <property type="match status" value="1"/>
</dbReference>
<evidence type="ECO:0000313" key="3">
    <source>
        <dbReference type="EMBL" id="MXO98115.1"/>
    </source>
</evidence>
<dbReference type="AlphaFoldDB" id="A0A6I4TPP5"/>
<sequence>MQNNHNRLRAVLAAAFLPALLTACVSFGAKPPETLLTMRAEKAAPAGAVIDGRPQAALAVFEPTAPRKLDVTRVPVAVSDSSLAYLKDAQWVEKPTRLFQRLLAETLRAQGTRLIIDSGDAQYSATNRLSGNLIELGYDTTLRSVVMQYDAVQQMPDGSLRTRRFEHVVPNIEPDVASVGPALNQAANNVAAQVVAWVQ</sequence>
<dbReference type="Proteomes" id="UP000469430">
    <property type="component" value="Unassembled WGS sequence"/>
</dbReference>
<evidence type="ECO:0000256" key="1">
    <source>
        <dbReference type="SAM" id="SignalP"/>
    </source>
</evidence>
<protein>
    <submittedName>
        <fullName evidence="3">ABC transporter</fullName>
    </submittedName>
</protein>
<keyword evidence="4" id="KW-1185">Reference proteome</keyword>
<dbReference type="RefSeq" id="WP_161389782.1">
    <property type="nucleotide sequence ID" value="NZ_JBHSCP010000001.1"/>
</dbReference>
<feature type="signal peptide" evidence="1">
    <location>
        <begin position="1"/>
        <end position="28"/>
    </location>
</feature>
<dbReference type="OrthoDB" id="7391077at2"/>
<dbReference type="EMBL" id="WTYJ01000001">
    <property type="protein sequence ID" value="MXO98115.1"/>
    <property type="molecule type" value="Genomic_DNA"/>
</dbReference>
<gene>
    <name evidence="3" type="ORF">GRI97_03830</name>
</gene>
<feature type="domain" description="ABC-type transport auxiliary lipoprotein component" evidence="2">
    <location>
        <begin position="43"/>
        <end position="194"/>
    </location>
</feature>
<accession>A0A6I4TPP5</accession>
<dbReference type="Pfam" id="PF03886">
    <property type="entry name" value="ABC_trans_aux"/>
    <property type="match status" value="1"/>
</dbReference>
<reference evidence="3 4" key="1">
    <citation type="submission" date="2019-12" db="EMBL/GenBank/DDBJ databases">
        <title>Genomic-based taxomic classification of the family Erythrobacteraceae.</title>
        <authorList>
            <person name="Xu L."/>
        </authorList>
    </citation>
    <scope>NUCLEOTIDE SEQUENCE [LARGE SCALE GENOMIC DNA]</scope>
    <source>
        <strain evidence="3 4">S36</strain>
    </source>
</reference>
<feature type="chain" id="PRO_5026350387" evidence="1">
    <location>
        <begin position="29"/>
        <end position="199"/>
    </location>
</feature>
<dbReference type="InterPro" id="IPR005586">
    <property type="entry name" value="ABC_trans_aux"/>
</dbReference>
<proteinExistence type="predicted"/>
<name>A0A6I4TPP5_9SPHN</name>
<organism evidence="3 4">
    <name type="scientific">Croceibacterium xixiisoli</name>
    <dbReference type="NCBI Taxonomy" id="1476466"/>
    <lineage>
        <taxon>Bacteria</taxon>
        <taxon>Pseudomonadati</taxon>
        <taxon>Pseudomonadota</taxon>
        <taxon>Alphaproteobacteria</taxon>
        <taxon>Sphingomonadales</taxon>
        <taxon>Erythrobacteraceae</taxon>
        <taxon>Croceibacterium</taxon>
    </lineage>
</organism>
<keyword evidence="1" id="KW-0732">Signal</keyword>